<dbReference type="FunFam" id="3.30.420.10:FF:000034">
    <property type="entry name" value="3'-5' exoribonuclease 1"/>
    <property type="match status" value="1"/>
</dbReference>
<dbReference type="InterPro" id="IPR051274">
    <property type="entry name" value="3-5_Exoribonuclease"/>
</dbReference>
<dbReference type="SUPFAM" id="SSF53098">
    <property type="entry name" value="Ribonuclease H-like"/>
    <property type="match status" value="1"/>
</dbReference>
<evidence type="ECO:0000256" key="1">
    <source>
        <dbReference type="ARBA" id="ARBA00022722"/>
    </source>
</evidence>
<organism evidence="5 7">
    <name type="scientific">Adineta steineri</name>
    <dbReference type="NCBI Taxonomy" id="433720"/>
    <lineage>
        <taxon>Eukaryota</taxon>
        <taxon>Metazoa</taxon>
        <taxon>Spiralia</taxon>
        <taxon>Gnathifera</taxon>
        <taxon>Rotifera</taxon>
        <taxon>Eurotatoria</taxon>
        <taxon>Bdelloidea</taxon>
        <taxon>Adinetida</taxon>
        <taxon>Adinetidae</taxon>
        <taxon>Adineta</taxon>
    </lineage>
</organism>
<keyword evidence="3" id="KW-0269">Exonuclease</keyword>
<dbReference type="Proteomes" id="UP000663868">
    <property type="component" value="Unassembled WGS sequence"/>
</dbReference>
<evidence type="ECO:0000259" key="4">
    <source>
        <dbReference type="SMART" id="SM00479"/>
    </source>
</evidence>
<dbReference type="Pfam" id="PF00929">
    <property type="entry name" value="RNase_T"/>
    <property type="match status" value="1"/>
</dbReference>
<comment type="caution">
    <text evidence="5">The sequence shown here is derived from an EMBL/GenBank/DDBJ whole genome shotgun (WGS) entry which is preliminary data.</text>
</comment>
<dbReference type="InterPro" id="IPR013520">
    <property type="entry name" value="Ribonucl_H"/>
</dbReference>
<name>A0A813W2G9_9BILA</name>
<protein>
    <recommendedName>
        <fullName evidence="4">Exonuclease domain-containing protein</fullName>
    </recommendedName>
</protein>
<reference evidence="5" key="1">
    <citation type="submission" date="2021-02" db="EMBL/GenBank/DDBJ databases">
        <authorList>
            <person name="Nowell W R."/>
        </authorList>
    </citation>
    <scope>NUCLEOTIDE SEQUENCE</scope>
</reference>
<proteinExistence type="predicted"/>
<evidence type="ECO:0000313" key="7">
    <source>
        <dbReference type="Proteomes" id="UP000663860"/>
    </source>
</evidence>
<dbReference type="GO" id="GO:0000175">
    <property type="term" value="F:3'-5'-RNA exonuclease activity"/>
    <property type="evidence" value="ECO:0007669"/>
    <property type="project" value="InterPro"/>
</dbReference>
<dbReference type="AlphaFoldDB" id="A0A813W2G9"/>
<dbReference type="EMBL" id="CAJNOE010000065">
    <property type="protein sequence ID" value="CAF0846102.1"/>
    <property type="molecule type" value="Genomic_DNA"/>
</dbReference>
<dbReference type="InterPro" id="IPR047201">
    <property type="entry name" value="ERI-1_3'hExo-like"/>
</dbReference>
<dbReference type="PANTHER" id="PTHR23044">
    <property type="entry name" value="3'-5' EXONUCLEASE ERI1-RELATED"/>
    <property type="match status" value="1"/>
</dbReference>
<evidence type="ECO:0000313" key="5">
    <source>
        <dbReference type="EMBL" id="CAF0846102.1"/>
    </source>
</evidence>
<keyword evidence="2" id="KW-0378">Hydrolase</keyword>
<dbReference type="PANTHER" id="PTHR23044:SF61">
    <property type="entry name" value="3'-5' EXORIBONUCLEASE 1-RELATED"/>
    <property type="match status" value="1"/>
</dbReference>
<evidence type="ECO:0000313" key="6">
    <source>
        <dbReference type="EMBL" id="CAF4032364.1"/>
    </source>
</evidence>
<dbReference type="SMART" id="SM00479">
    <property type="entry name" value="EXOIII"/>
    <property type="match status" value="1"/>
</dbReference>
<dbReference type="CDD" id="cd06133">
    <property type="entry name" value="ERI-1_3'hExo_like"/>
    <property type="match status" value="1"/>
</dbReference>
<feature type="domain" description="Exonuclease" evidence="4">
    <location>
        <begin position="115"/>
        <end position="302"/>
    </location>
</feature>
<dbReference type="InterPro" id="IPR012337">
    <property type="entry name" value="RNaseH-like_sf"/>
</dbReference>
<evidence type="ECO:0000256" key="2">
    <source>
        <dbReference type="ARBA" id="ARBA00022801"/>
    </source>
</evidence>
<sequence>MASWQETDFDSLKHCTSDLDQINDSDYNLCSTTESDSHTFKTPVKNQASQKSLKKLYDRVNQIQPEKLDEELRKRNLSTRGELGIRRCRLQHHLKLELMFECENPLNMIEQPFDYIAVLDFEATCEENAGKNYQNEIIEFPIVLIDVKQQAIIDKFHSYCQPAIKPILSKFCTQLTGIKQRQVDDAPLFFDVLHNVETWLYERNLLSSTKQHKFAFATDGPWDFRNFLQIQCRLSSIPYPSWAEQWIDIRKGFAEFYSVKRTGINKMLHKLGLDFDGRPHSGIDDAINIARITVELLKEGCVLSFNDGIHKSSSEHAANAEVNEKDRVVFED</sequence>
<keyword evidence="1" id="KW-0540">Nuclease</keyword>
<evidence type="ECO:0000256" key="3">
    <source>
        <dbReference type="ARBA" id="ARBA00022839"/>
    </source>
</evidence>
<gene>
    <name evidence="5" type="ORF">IZO911_LOCUS9333</name>
    <name evidence="6" type="ORF">KXQ929_LOCUS30370</name>
</gene>
<dbReference type="InterPro" id="IPR036397">
    <property type="entry name" value="RNaseH_sf"/>
</dbReference>
<dbReference type="EMBL" id="CAJOBB010003292">
    <property type="protein sequence ID" value="CAF4032364.1"/>
    <property type="molecule type" value="Genomic_DNA"/>
</dbReference>
<dbReference type="Proteomes" id="UP000663860">
    <property type="component" value="Unassembled WGS sequence"/>
</dbReference>
<accession>A0A813W2G9</accession>
<dbReference type="GO" id="GO:0003676">
    <property type="term" value="F:nucleic acid binding"/>
    <property type="evidence" value="ECO:0007669"/>
    <property type="project" value="InterPro"/>
</dbReference>
<dbReference type="Gene3D" id="3.30.420.10">
    <property type="entry name" value="Ribonuclease H-like superfamily/Ribonuclease H"/>
    <property type="match status" value="1"/>
</dbReference>